<protein>
    <submittedName>
        <fullName evidence="1">Uncharacterized protein</fullName>
    </submittedName>
</protein>
<proteinExistence type="predicted"/>
<gene>
    <name evidence="1" type="ORF">MAG551_02165</name>
</gene>
<comment type="caution">
    <text evidence="1">The sequence shown here is derived from an EMBL/GenBank/DDBJ whole genome shotgun (WGS) entry which is preliminary data.</text>
</comment>
<organism evidence="1 2">
    <name type="scientific">Candidatus Scalindua arabica</name>
    <dbReference type="NCBI Taxonomy" id="1127984"/>
    <lineage>
        <taxon>Bacteria</taxon>
        <taxon>Pseudomonadati</taxon>
        <taxon>Planctomycetota</taxon>
        <taxon>Candidatus Brocadiia</taxon>
        <taxon>Candidatus Brocadiales</taxon>
        <taxon>Candidatus Scalinduaceae</taxon>
        <taxon>Candidatus Scalindua</taxon>
    </lineage>
</organism>
<dbReference type="EMBL" id="JAANXD010000080">
    <property type="protein sequence ID" value="MBS1259099.1"/>
    <property type="molecule type" value="Genomic_DNA"/>
</dbReference>
<dbReference type="Proteomes" id="UP000722750">
    <property type="component" value="Unassembled WGS sequence"/>
</dbReference>
<evidence type="ECO:0000313" key="1">
    <source>
        <dbReference type="EMBL" id="MBS1259099.1"/>
    </source>
</evidence>
<reference evidence="1" key="1">
    <citation type="journal article" date="2021" name="ISME J.">
        <title>Fine-scale metabolic discontinuity in a stratified prokaryote microbiome of a Red Sea deep halocline.</title>
        <authorList>
            <person name="Michoud G."/>
            <person name="Ngugi D.K."/>
            <person name="Barozzi A."/>
            <person name="Merlino G."/>
            <person name="Calleja M.L."/>
            <person name="Delgado-Huertas A."/>
            <person name="Moran X.A.G."/>
            <person name="Daffonchio D."/>
        </authorList>
    </citation>
    <scope>NUCLEOTIDE SEQUENCE</scope>
    <source>
        <strain evidence="1">SuakinDeep_MAG55_1</strain>
    </source>
</reference>
<dbReference type="AlphaFoldDB" id="A0A941W3Y9"/>
<accession>A0A941W3Y9</accession>
<name>A0A941W3Y9_9BACT</name>
<sequence>MNNYSLEDIVRCVHSTRGRLRFRLVDSAIDMYKNLSREQKEDLHEKQEAMLREIENMQGITSVRIIKIIASITISYNPQVTTEENVISSLNSIVKEYYPKNVNDKTEK</sequence>
<evidence type="ECO:0000313" key="2">
    <source>
        <dbReference type="Proteomes" id="UP000722750"/>
    </source>
</evidence>